<organism evidence="8 9">
    <name type="scientific">Actinomadura rubrisoli</name>
    <dbReference type="NCBI Taxonomy" id="2530368"/>
    <lineage>
        <taxon>Bacteria</taxon>
        <taxon>Bacillati</taxon>
        <taxon>Actinomycetota</taxon>
        <taxon>Actinomycetes</taxon>
        <taxon>Streptosporangiales</taxon>
        <taxon>Thermomonosporaceae</taxon>
        <taxon>Actinomadura</taxon>
    </lineage>
</organism>
<dbReference type="RefSeq" id="WP_131889334.1">
    <property type="nucleotide sequence ID" value="NZ_SMKU01000008.1"/>
</dbReference>
<feature type="transmembrane region" description="Helical" evidence="6">
    <location>
        <begin position="355"/>
        <end position="378"/>
    </location>
</feature>
<evidence type="ECO:0000256" key="5">
    <source>
        <dbReference type="ARBA" id="ARBA00023136"/>
    </source>
</evidence>
<evidence type="ECO:0000256" key="2">
    <source>
        <dbReference type="ARBA" id="ARBA00022475"/>
    </source>
</evidence>
<dbReference type="GO" id="GO:0005886">
    <property type="term" value="C:plasma membrane"/>
    <property type="evidence" value="ECO:0007669"/>
    <property type="project" value="UniProtKB-SubCell"/>
</dbReference>
<dbReference type="AlphaFoldDB" id="A0A4R5CCS1"/>
<feature type="transmembrane region" description="Helical" evidence="6">
    <location>
        <begin position="399"/>
        <end position="418"/>
    </location>
</feature>
<keyword evidence="9" id="KW-1185">Reference proteome</keyword>
<reference evidence="8 9" key="1">
    <citation type="submission" date="2019-03" db="EMBL/GenBank/DDBJ databases">
        <title>Draft genome sequences of novel Actinobacteria.</title>
        <authorList>
            <person name="Sahin N."/>
            <person name="Ay H."/>
            <person name="Saygin H."/>
        </authorList>
    </citation>
    <scope>NUCLEOTIDE SEQUENCE [LARGE SCALE GENOMIC DNA]</scope>
    <source>
        <strain evidence="8 9">H3C3</strain>
    </source>
</reference>
<feature type="transmembrane region" description="Helical" evidence="6">
    <location>
        <begin position="478"/>
        <end position="502"/>
    </location>
</feature>
<name>A0A4R5CCS1_9ACTN</name>
<dbReference type="EMBL" id="SMKU01000008">
    <property type="protein sequence ID" value="TDD96080.1"/>
    <property type="molecule type" value="Genomic_DNA"/>
</dbReference>
<dbReference type="InterPro" id="IPR038766">
    <property type="entry name" value="Membrane_comp_ABC_pdt"/>
</dbReference>
<feature type="transmembrane region" description="Helical" evidence="6">
    <location>
        <begin position="750"/>
        <end position="777"/>
    </location>
</feature>
<keyword evidence="2" id="KW-1003">Cell membrane</keyword>
<evidence type="ECO:0000313" key="9">
    <source>
        <dbReference type="Proteomes" id="UP000294513"/>
    </source>
</evidence>
<dbReference type="PANTHER" id="PTHR30287">
    <property type="entry name" value="MEMBRANE COMPONENT OF PREDICTED ABC SUPERFAMILY METABOLITE UPTAKE TRANSPORTER"/>
    <property type="match status" value="1"/>
</dbReference>
<evidence type="ECO:0000256" key="1">
    <source>
        <dbReference type="ARBA" id="ARBA00004651"/>
    </source>
</evidence>
<comment type="subcellular location">
    <subcellularLocation>
        <location evidence="1">Cell membrane</location>
        <topology evidence="1">Multi-pass membrane protein</topology>
    </subcellularLocation>
</comment>
<feature type="domain" description="ABC3 transporter permease C-terminal" evidence="7">
    <location>
        <begin position="711"/>
        <end position="815"/>
    </location>
</feature>
<feature type="transmembrane region" description="Helical" evidence="6">
    <location>
        <begin position="262"/>
        <end position="282"/>
    </location>
</feature>
<sequence length="826" mass="82798">MSAGAKPSPRARRTRTRQGKGAFAGVFAALMFAAVLVGACGVLVESAWRAHAPVDRFGAADAVVTGRQSVEDRLRRIGSEPEKQSRPLTERARVPVAVAERLRAVPGVRRVVADVSFPVVLSSGAAVTGHGWDSAALRPYELSAGRAPQAPGEVVLSRSAGVPVGRPVGLQVNGTPQPFRVTGLVSSGPSAAFFTAGTAAALNGHPGQADALAVLTGGKADAKALRAAAPGLTVATGSARGDAETLAVAAARPDILELGASLGGVAVMTALVVVGGLIALSVRERAREFALLRAIGATPWQVRRGLLGETARVGVPAALLGGVLSLAAGAGMHAAMIRKGVLPDGFGLSLSPLPVLAAFAVTLLAATATALLASVRLSRIRPVQALGEAAVDPTALPRWRVIAGVVFLVLGLSALGASTSTSGPTASASIGGLVISLIVATALMGPLLARLGSRVLGRAARLASPVAGRLAQHASGTAALRAGSVITPVALAVAFAGTQLFAQSTIVHATERQAADGNRADQVLVSAGPGLPQGAADAARRLPGVTAATPVKTTTVVMAPKELGEKNLRSLSARGIGAGAERTMDPKVASGRLGDLQGGTVALSRDVAGGLHVGSTTPLWLGDGTRVQARVVAVYERGLGFGDVLLPHALVAAHSSTPLDDHVLVRGTADLRPVTAAYTGARAIGPGAFGAGLSRELRLQGLVSQVVVAAIGGFIVIGLVTTLALATGARRREFALLRLVGGTRRQVLRMLRLEAAIVLGTGTAAGALIAAVTLLAFATAVTGLPLPSVSPVAVAVVLTGVAGSGAAAILLPARAMLPRRGSPDIP</sequence>
<feature type="transmembrane region" description="Helical" evidence="6">
    <location>
        <begin position="789"/>
        <end position="811"/>
    </location>
</feature>
<dbReference type="PANTHER" id="PTHR30287:SF1">
    <property type="entry name" value="INNER MEMBRANE PROTEIN"/>
    <property type="match status" value="1"/>
</dbReference>
<keyword evidence="4 6" id="KW-1133">Transmembrane helix</keyword>
<protein>
    <submittedName>
        <fullName evidence="8">ABC transporter permease</fullName>
    </submittedName>
</protein>
<keyword evidence="3 6" id="KW-0812">Transmembrane</keyword>
<dbReference type="InterPro" id="IPR003838">
    <property type="entry name" value="ABC3_permease_C"/>
</dbReference>
<feature type="transmembrane region" description="Helical" evidence="6">
    <location>
        <begin position="21"/>
        <end position="44"/>
    </location>
</feature>
<evidence type="ECO:0000259" key="7">
    <source>
        <dbReference type="Pfam" id="PF02687"/>
    </source>
</evidence>
<feature type="domain" description="ABC3 transporter permease C-terminal" evidence="7">
    <location>
        <begin position="262"/>
        <end position="381"/>
    </location>
</feature>
<feature type="transmembrane region" description="Helical" evidence="6">
    <location>
        <begin position="313"/>
        <end position="335"/>
    </location>
</feature>
<evidence type="ECO:0000313" key="8">
    <source>
        <dbReference type="EMBL" id="TDD96080.1"/>
    </source>
</evidence>
<proteinExistence type="predicted"/>
<evidence type="ECO:0000256" key="6">
    <source>
        <dbReference type="SAM" id="Phobius"/>
    </source>
</evidence>
<dbReference type="Proteomes" id="UP000294513">
    <property type="component" value="Unassembled WGS sequence"/>
</dbReference>
<keyword evidence="5 6" id="KW-0472">Membrane</keyword>
<comment type="caution">
    <text evidence="8">The sequence shown here is derived from an EMBL/GenBank/DDBJ whole genome shotgun (WGS) entry which is preliminary data.</text>
</comment>
<dbReference type="Pfam" id="PF02687">
    <property type="entry name" value="FtsX"/>
    <property type="match status" value="2"/>
</dbReference>
<evidence type="ECO:0000256" key="4">
    <source>
        <dbReference type="ARBA" id="ARBA00022989"/>
    </source>
</evidence>
<evidence type="ECO:0000256" key="3">
    <source>
        <dbReference type="ARBA" id="ARBA00022692"/>
    </source>
</evidence>
<dbReference type="OrthoDB" id="3223244at2"/>
<feature type="transmembrane region" description="Helical" evidence="6">
    <location>
        <begin position="706"/>
        <end position="729"/>
    </location>
</feature>
<accession>A0A4R5CCS1</accession>
<gene>
    <name evidence="8" type="ORF">E1298_03820</name>
</gene>
<feature type="transmembrane region" description="Helical" evidence="6">
    <location>
        <begin position="430"/>
        <end position="449"/>
    </location>
</feature>